<name>A0A1C3EB82_9GAMM</name>
<comment type="caution">
    <text evidence="3">The sequence shown here is derived from an EMBL/GenBank/DDBJ whole genome shotgun (WGS) entry which is preliminary data.</text>
</comment>
<feature type="transmembrane region" description="Helical" evidence="1">
    <location>
        <begin position="286"/>
        <end position="305"/>
    </location>
</feature>
<feature type="transmembrane region" description="Helical" evidence="1">
    <location>
        <begin position="66"/>
        <end position="85"/>
    </location>
</feature>
<feature type="domain" description="Nucleoside transporter/FeoB GTPase Gate" evidence="2">
    <location>
        <begin position="20"/>
        <end position="118"/>
    </location>
</feature>
<dbReference type="Pfam" id="PF07670">
    <property type="entry name" value="Gate"/>
    <property type="match status" value="1"/>
</dbReference>
<dbReference type="EMBL" id="LYBM01000052">
    <property type="protein sequence ID" value="ODA30495.1"/>
    <property type="molecule type" value="Genomic_DNA"/>
</dbReference>
<keyword evidence="4" id="KW-1185">Reference proteome</keyword>
<keyword evidence="1" id="KW-0472">Membrane</keyword>
<feature type="transmembrane region" description="Helical" evidence="1">
    <location>
        <begin position="122"/>
        <end position="147"/>
    </location>
</feature>
<organism evidence="3 4">
    <name type="scientific">Veronia pacifica</name>
    <dbReference type="NCBI Taxonomy" id="1080227"/>
    <lineage>
        <taxon>Bacteria</taxon>
        <taxon>Pseudomonadati</taxon>
        <taxon>Pseudomonadota</taxon>
        <taxon>Gammaproteobacteria</taxon>
        <taxon>Vibrionales</taxon>
        <taxon>Vibrionaceae</taxon>
        <taxon>Veronia</taxon>
    </lineage>
</organism>
<dbReference type="InterPro" id="IPR011642">
    <property type="entry name" value="Gate_dom"/>
</dbReference>
<dbReference type="STRING" id="1080227.A8L45_20070"/>
<keyword evidence="1" id="KW-1133">Transmembrane helix</keyword>
<dbReference type="Proteomes" id="UP000094936">
    <property type="component" value="Unassembled WGS sequence"/>
</dbReference>
<feature type="transmembrane region" description="Helical" evidence="1">
    <location>
        <begin position="92"/>
        <end position="110"/>
    </location>
</feature>
<keyword evidence="1" id="KW-0812">Transmembrane</keyword>
<gene>
    <name evidence="3" type="ORF">A8L45_20070</name>
</gene>
<evidence type="ECO:0000313" key="3">
    <source>
        <dbReference type="EMBL" id="ODA30495.1"/>
    </source>
</evidence>
<dbReference type="OrthoDB" id="9797308at2"/>
<dbReference type="AlphaFoldDB" id="A0A1C3EB82"/>
<protein>
    <recommendedName>
        <fullName evidence="2">Nucleoside transporter/FeoB GTPase Gate domain-containing protein</fullName>
    </recommendedName>
</protein>
<feature type="transmembrane region" description="Helical" evidence="1">
    <location>
        <begin position="18"/>
        <end position="37"/>
    </location>
</feature>
<accession>A0A1C3EB82</accession>
<sequence>MTTAVSAVSLHLKNIWDVYWTLIKIMVPTLIAVKLLSDLGGVEFLAQLLAPLMSLVGLPAEWGLVWAVGILTNIYTAMAVFYEVAAQNDFSVAEVSVLGLLILVAHSLPVEGAVAKATGVTWLLTLTFRVVGALVLAAVVSTIYDLGSFQQQQVTLLWQPDVRTDSSWTAWIVEQAQMLVSVLCIIAVLMTGLKLLDVLKMDRLIHALLRPVMRLLTLGKSASNITLIGVTLGISFGAGLLINEVRKGGISRRDTIIAVSFLGLSHSLIEDTILILLLGADIWAVLWGRLIFSILVISIWARWWLKDIPAAQN</sequence>
<feature type="transmembrane region" description="Helical" evidence="1">
    <location>
        <begin position="168"/>
        <end position="193"/>
    </location>
</feature>
<reference evidence="3 4" key="1">
    <citation type="submission" date="2016-05" db="EMBL/GenBank/DDBJ databases">
        <title>Genomic Taxonomy of the Vibrionaceae.</title>
        <authorList>
            <person name="Gomez-Gil B."/>
            <person name="Enciso-Ibarra J."/>
        </authorList>
    </citation>
    <scope>NUCLEOTIDE SEQUENCE [LARGE SCALE GENOMIC DNA]</scope>
    <source>
        <strain evidence="3 4">CAIM 1920</strain>
    </source>
</reference>
<evidence type="ECO:0000313" key="4">
    <source>
        <dbReference type="Proteomes" id="UP000094936"/>
    </source>
</evidence>
<evidence type="ECO:0000256" key="1">
    <source>
        <dbReference type="SAM" id="Phobius"/>
    </source>
</evidence>
<feature type="transmembrane region" description="Helical" evidence="1">
    <location>
        <begin position="222"/>
        <end position="243"/>
    </location>
</feature>
<dbReference type="RefSeq" id="WP_068905141.1">
    <property type="nucleotide sequence ID" value="NZ_JBHUIF010000019.1"/>
</dbReference>
<evidence type="ECO:0000259" key="2">
    <source>
        <dbReference type="Pfam" id="PF07670"/>
    </source>
</evidence>
<feature type="transmembrane region" description="Helical" evidence="1">
    <location>
        <begin position="255"/>
        <end position="280"/>
    </location>
</feature>
<proteinExistence type="predicted"/>